<evidence type="ECO:0000256" key="14">
    <source>
        <dbReference type="ARBA" id="ARBA00023286"/>
    </source>
</evidence>
<evidence type="ECO:0000256" key="5">
    <source>
        <dbReference type="ARBA" id="ARBA00022535"/>
    </source>
</evidence>
<dbReference type="GO" id="GO:0005216">
    <property type="term" value="F:monoatomic ion channel activity"/>
    <property type="evidence" value="ECO:0007669"/>
    <property type="project" value="InterPro"/>
</dbReference>
<keyword evidence="3" id="KW-0813">Transport</keyword>
<keyword evidence="14" id="KW-1071">Ligand-gated ion channel</keyword>
<dbReference type="PROSITE" id="PS50042">
    <property type="entry name" value="CNMP_BINDING_3"/>
    <property type="match status" value="1"/>
</dbReference>
<dbReference type="FunFam" id="1.10.287.630:FF:000003">
    <property type="entry name" value="Cyclic nucleotide-gated ion channel 1"/>
    <property type="match status" value="1"/>
</dbReference>
<dbReference type="InterPro" id="IPR005821">
    <property type="entry name" value="Ion_trans_dom"/>
</dbReference>
<keyword evidence="11" id="KW-0406">Ion transport</keyword>
<sequence>MIWFVIPSAGESRYAAHQNHTLSLVVLIQYVPRFLVMLPLNRRIIKATGVAAKTAWSGAAYNLVLYLLVSHVLGSVWYVLSIQRQHECWRRECTKETNASHSPSCSLLFLDCGSLQDPGRQAWMRITRVLSNCDARNDDDQHFQFGMFGDAFTNDVTSSPFFDKYFYCLCSYGQSLAASTLSSETIFSCFICVADLVFFSHLIGNVQNYLQSTTARLDEWRVRRRDTEEWMRHRQLPTELQERVRRFVQYKWLTTRGVDEEAILRALPLDLRRQIQRHLCLALVRRVPFFAQMDDQLLDAICERLVPSLNTKDTYVIREGDPVNEMLFIIRGQMESSTTDGGRSGFFNSITLRPGDFCEAFALRAEDLKFVANQFRRLHSKKLQHAFRYYSHQWRAWGTCFIQAAWRRYVKRKLAMELARQEEGDDYYYDDERDYQYDEILQKSSNDVDDSSKNNQNLSAMILASKFAANTKRGVLGNQRGLQELILMIRL</sequence>
<dbReference type="InterPro" id="IPR014710">
    <property type="entry name" value="RmlC-like_jellyroll"/>
</dbReference>
<keyword evidence="13" id="KW-0114">cAMP</keyword>
<feature type="transmembrane region" description="Helical" evidence="16">
    <location>
        <begin position="20"/>
        <end position="38"/>
    </location>
</feature>
<keyword evidence="7 16" id="KW-0812">Transmembrane</keyword>
<evidence type="ECO:0000256" key="2">
    <source>
        <dbReference type="ARBA" id="ARBA00010486"/>
    </source>
</evidence>
<dbReference type="Gene3D" id="1.10.287.630">
    <property type="entry name" value="Helix hairpin bin"/>
    <property type="match status" value="1"/>
</dbReference>
<feature type="transmembrane region" description="Helical" evidence="16">
    <location>
        <begin position="59"/>
        <end position="80"/>
    </location>
</feature>
<comment type="similarity">
    <text evidence="2">Belongs to the cyclic nucleotide-gated cation channel (TC 1.A.1.5) family.</text>
</comment>
<feature type="domain" description="Cyclic nucleotide-binding" evidence="17">
    <location>
        <begin position="289"/>
        <end position="363"/>
    </location>
</feature>
<keyword evidence="9 16" id="KW-1133">Transmembrane helix</keyword>
<gene>
    <name evidence="18" type="ORF">ANE_LOCUS22982</name>
</gene>
<evidence type="ECO:0000313" key="19">
    <source>
        <dbReference type="Proteomes" id="UP000489600"/>
    </source>
</evidence>
<dbReference type="Gene3D" id="2.60.120.10">
    <property type="entry name" value="Jelly Rolls"/>
    <property type="match status" value="1"/>
</dbReference>
<dbReference type="SUPFAM" id="SSF81324">
    <property type="entry name" value="Voltage-gated potassium channels"/>
    <property type="match status" value="1"/>
</dbReference>
<name>A0A565CFQ0_9BRAS</name>
<evidence type="ECO:0000256" key="3">
    <source>
        <dbReference type="ARBA" id="ARBA00022448"/>
    </source>
</evidence>
<organism evidence="18 19">
    <name type="scientific">Arabis nemorensis</name>
    <dbReference type="NCBI Taxonomy" id="586526"/>
    <lineage>
        <taxon>Eukaryota</taxon>
        <taxon>Viridiplantae</taxon>
        <taxon>Streptophyta</taxon>
        <taxon>Embryophyta</taxon>
        <taxon>Tracheophyta</taxon>
        <taxon>Spermatophyta</taxon>
        <taxon>Magnoliopsida</taxon>
        <taxon>eudicotyledons</taxon>
        <taxon>Gunneridae</taxon>
        <taxon>Pentapetalae</taxon>
        <taxon>rosids</taxon>
        <taxon>malvids</taxon>
        <taxon>Brassicales</taxon>
        <taxon>Brassicaceae</taxon>
        <taxon>Arabideae</taxon>
        <taxon>Arabis</taxon>
    </lineage>
</organism>
<evidence type="ECO:0000256" key="6">
    <source>
        <dbReference type="ARBA" id="ARBA00022566"/>
    </source>
</evidence>
<evidence type="ECO:0000256" key="13">
    <source>
        <dbReference type="ARBA" id="ARBA00023149"/>
    </source>
</evidence>
<protein>
    <recommendedName>
        <fullName evidence="17">Cyclic nucleotide-binding domain-containing protein</fullName>
    </recommendedName>
</protein>
<dbReference type="PANTHER" id="PTHR45651:SF114">
    <property type="entry name" value="CYCLIC NUCLEOTIDE-GATED ION CHANNEL 16-RELATED"/>
    <property type="match status" value="1"/>
</dbReference>
<dbReference type="InterPro" id="IPR000595">
    <property type="entry name" value="cNMP-bd_dom"/>
</dbReference>
<keyword evidence="5" id="KW-0140">cGMP</keyword>
<keyword evidence="10" id="KW-0547">Nucleotide-binding</keyword>
<evidence type="ECO:0000256" key="9">
    <source>
        <dbReference type="ARBA" id="ARBA00022989"/>
    </source>
</evidence>
<keyword evidence="4" id="KW-1003">Cell membrane</keyword>
<reference evidence="18" key="1">
    <citation type="submission" date="2019-07" db="EMBL/GenBank/DDBJ databases">
        <authorList>
            <person name="Dittberner H."/>
        </authorList>
    </citation>
    <scope>NUCLEOTIDE SEQUENCE [LARGE SCALE GENOMIC DNA]</scope>
</reference>
<evidence type="ECO:0000256" key="8">
    <source>
        <dbReference type="ARBA" id="ARBA00022860"/>
    </source>
</evidence>
<evidence type="ECO:0000256" key="16">
    <source>
        <dbReference type="SAM" id="Phobius"/>
    </source>
</evidence>
<dbReference type="GO" id="GO:0005886">
    <property type="term" value="C:plasma membrane"/>
    <property type="evidence" value="ECO:0007669"/>
    <property type="project" value="UniProtKB-SubCell"/>
</dbReference>
<evidence type="ECO:0000256" key="10">
    <source>
        <dbReference type="ARBA" id="ARBA00022992"/>
    </source>
</evidence>
<dbReference type="OrthoDB" id="421226at2759"/>
<keyword evidence="19" id="KW-1185">Reference proteome</keyword>
<evidence type="ECO:0000256" key="11">
    <source>
        <dbReference type="ARBA" id="ARBA00023065"/>
    </source>
</evidence>
<dbReference type="Proteomes" id="UP000489600">
    <property type="component" value="Unassembled WGS sequence"/>
</dbReference>
<dbReference type="SUPFAM" id="SSF51206">
    <property type="entry name" value="cAMP-binding domain-like"/>
    <property type="match status" value="1"/>
</dbReference>
<dbReference type="GO" id="GO:0005516">
    <property type="term" value="F:calmodulin binding"/>
    <property type="evidence" value="ECO:0007669"/>
    <property type="project" value="UniProtKB-KW"/>
</dbReference>
<dbReference type="GO" id="GO:0030552">
    <property type="term" value="F:cAMP binding"/>
    <property type="evidence" value="ECO:0007669"/>
    <property type="project" value="UniProtKB-KW"/>
</dbReference>
<evidence type="ECO:0000256" key="1">
    <source>
        <dbReference type="ARBA" id="ARBA00004651"/>
    </source>
</evidence>
<keyword evidence="10" id="KW-0142">cGMP-binding</keyword>
<evidence type="ECO:0000256" key="4">
    <source>
        <dbReference type="ARBA" id="ARBA00022475"/>
    </source>
</evidence>
<comment type="caution">
    <text evidence="18">The sequence shown here is derived from an EMBL/GenBank/DDBJ whole genome shotgun (WGS) entry which is preliminary data.</text>
</comment>
<dbReference type="PANTHER" id="PTHR45651">
    <property type="entry name" value="CYCLIC NUCLEOTIDE-GATED ION CHANNEL 15-RELATED-RELATED"/>
    <property type="match status" value="1"/>
</dbReference>
<accession>A0A565CFQ0</accession>
<keyword evidence="15" id="KW-0407">Ion channel</keyword>
<dbReference type="EMBL" id="CABITT030000007">
    <property type="protein sequence ID" value="VVB12538.1"/>
    <property type="molecule type" value="Genomic_DNA"/>
</dbReference>
<evidence type="ECO:0000256" key="15">
    <source>
        <dbReference type="ARBA" id="ARBA00023303"/>
    </source>
</evidence>
<dbReference type="GO" id="GO:0030553">
    <property type="term" value="F:cGMP binding"/>
    <property type="evidence" value="ECO:0007669"/>
    <property type="project" value="UniProtKB-KW"/>
</dbReference>
<comment type="subcellular location">
    <subcellularLocation>
        <location evidence="1">Cell membrane</location>
        <topology evidence="1">Multi-pass membrane protein</topology>
    </subcellularLocation>
</comment>
<keyword evidence="12 16" id="KW-0472">Membrane</keyword>
<dbReference type="Pfam" id="PF00520">
    <property type="entry name" value="Ion_trans"/>
    <property type="match status" value="1"/>
</dbReference>
<dbReference type="AlphaFoldDB" id="A0A565CFQ0"/>
<evidence type="ECO:0000313" key="18">
    <source>
        <dbReference type="EMBL" id="VVB12538.1"/>
    </source>
</evidence>
<dbReference type="InterPro" id="IPR018490">
    <property type="entry name" value="cNMP-bd_dom_sf"/>
</dbReference>
<evidence type="ECO:0000256" key="7">
    <source>
        <dbReference type="ARBA" id="ARBA00022692"/>
    </source>
</evidence>
<proteinExistence type="inferred from homology"/>
<keyword evidence="6" id="KW-0116">cAMP-binding</keyword>
<evidence type="ECO:0000259" key="17">
    <source>
        <dbReference type="PROSITE" id="PS50042"/>
    </source>
</evidence>
<dbReference type="CDD" id="cd00038">
    <property type="entry name" value="CAP_ED"/>
    <property type="match status" value="1"/>
</dbReference>
<keyword evidence="8" id="KW-0112">Calmodulin-binding</keyword>
<evidence type="ECO:0000256" key="12">
    <source>
        <dbReference type="ARBA" id="ARBA00023136"/>
    </source>
</evidence>